<keyword evidence="5" id="KW-0997">Cell inner membrane</keyword>
<dbReference type="Gene3D" id="3.55.40.10">
    <property type="entry name" value="minor pseudopilin epsh domain"/>
    <property type="match status" value="1"/>
</dbReference>
<dbReference type="SUPFAM" id="SSF54523">
    <property type="entry name" value="Pili subunits"/>
    <property type="match status" value="1"/>
</dbReference>
<keyword evidence="7 11" id="KW-1133">Transmembrane helix</keyword>
<evidence type="ECO:0000256" key="5">
    <source>
        <dbReference type="ARBA" id="ARBA00022519"/>
    </source>
</evidence>
<sequence length="180" mass="19568">MRKDAPGHVAGFSLVETSIVLAVVAILAGLALPGFQETLRRQRAATAMHQVATQLSQARNTAIARRVPVTACPSLGDGRCRTEPDWSAGWLLYLDPTRSPQPRGNDDILRQERQPLHESVRVSATAGRMRVRYQPDGRSGGNNLTLRVCSAGVLRGEVIVNNVGRVRTRRPAYEAPCPPA</sequence>
<dbReference type="Proteomes" id="UP001597033">
    <property type="component" value="Unassembled WGS sequence"/>
</dbReference>
<name>A0ABW3LU67_9GAMM</name>
<evidence type="ECO:0000256" key="8">
    <source>
        <dbReference type="ARBA" id="ARBA00023136"/>
    </source>
</evidence>
<feature type="transmembrane region" description="Helical" evidence="11">
    <location>
        <begin position="12"/>
        <end position="35"/>
    </location>
</feature>
<evidence type="ECO:0000259" key="12">
    <source>
        <dbReference type="Pfam" id="PF12019"/>
    </source>
</evidence>
<keyword evidence="4" id="KW-0488">Methylation</keyword>
<dbReference type="InterPro" id="IPR022346">
    <property type="entry name" value="T2SS_GspH"/>
</dbReference>
<proteinExistence type="inferred from homology"/>
<evidence type="ECO:0000256" key="1">
    <source>
        <dbReference type="ARBA" id="ARBA00004377"/>
    </source>
</evidence>
<dbReference type="EMBL" id="JBHTKN010000001">
    <property type="protein sequence ID" value="MFD1041167.1"/>
    <property type="molecule type" value="Genomic_DNA"/>
</dbReference>
<keyword evidence="8 11" id="KW-0472">Membrane</keyword>
<dbReference type="RefSeq" id="WP_162376807.1">
    <property type="nucleotide sequence ID" value="NZ_JBHTKN010000001.1"/>
</dbReference>
<evidence type="ECO:0000256" key="2">
    <source>
        <dbReference type="ARBA" id="ARBA00021549"/>
    </source>
</evidence>
<evidence type="ECO:0000256" key="10">
    <source>
        <dbReference type="ARBA" id="ARBA00030775"/>
    </source>
</evidence>
<evidence type="ECO:0000256" key="7">
    <source>
        <dbReference type="ARBA" id="ARBA00022989"/>
    </source>
</evidence>
<evidence type="ECO:0000256" key="4">
    <source>
        <dbReference type="ARBA" id="ARBA00022481"/>
    </source>
</evidence>
<keyword evidence="14" id="KW-1185">Reference proteome</keyword>
<accession>A0ABW3LU67</accession>
<evidence type="ECO:0000256" key="6">
    <source>
        <dbReference type="ARBA" id="ARBA00022692"/>
    </source>
</evidence>
<comment type="subcellular location">
    <subcellularLocation>
        <location evidence="1">Cell inner membrane</location>
        <topology evidence="1">Single-pass membrane protein</topology>
    </subcellularLocation>
</comment>
<evidence type="ECO:0000313" key="13">
    <source>
        <dbReference type="EMBL" id="MFD1041167.1"/>
    </source>
</evidence>
<protein>
    <recommendedName>
        <fullName evidence="2">Type II secretion system protein H</fullName>
    </recommendedName>
    <alternativeName>
        <fullName evidence="10">General secretion pathway protein H</fullName>
    </alternativeName>
</protein>
<evidence type="ECO:0000313" key="14">
    <source>
        <dbReference type="Proteomes" id="UP001597033"/>
    </source>
</evidence>
<organism evidence="13 14">
    <name type="scientific">Pseudoxanthomonas kaohsiungensis</name>
    <dbReference type="NCBI Taxonomy" id="283923"/>
    <lineage>
        <taxon>Bacteria</taxon>
        <taxon>Pseudomonadati</taxon>
        <taxon>Pseudomonadota</taxon>
        <taxon>Gammaproteobacteria</taxon>
        <taxon>Lysobacterales</taxon>
        <taxon>Lysobacteraceae</taxon>
        <taxon>Pseudoxanthomonas</taxon>
    </lineage>
</organism>
<gene>
    <name evidence="13" type="ORF">ACFQ2N_02225</name>
</gene>
<evidence type="ECO:0000256" key="3">
    <source>
        <dbReference type="ARBA" id="ARBA00022475"/>
    </source>
</evidence>
<dbReference type="InterPro" id="IPR012902">
    <property type="entry name" value="N_methyl_site"/>
</dbReference>
<evidence type="ECO:0000256" key="9">
    <source>
        <dbReference type="ARBA" id="ARBA00025772"/>
    </source>
</evidence>
<keyword evidence="3" id="KW-1003">Cell membrane</keyword>
<dbReference type="InterPro" id="IPR045584">
    <property type="entry name" value="Pilin-like"/>
</dbReference>
<dbReference type="NCBIfam" id="TIGR02532">
    <property type="entry name" value="IV_pilin_GFxxxE"/>
    <property type="match status" value="1"/>
</dbReference>
<dbReference type="Pfam" id="PF12019">
    <property type="entry name" value="GspH"/>
    <property type="match status" value="1"/>
</dbReference>
<reference evidence="14" key="1">
    <citation type="journal article" date="2019" name="Int. J. Syst. Evol. Microbiol.">
        <title>The Global Catalogue of Microorganisms (GCM) 10K type strain sequencing project: providing services to taxonomists for standard genome sequencing and annotation.</title>
        <authorList>
            <consortium name="The Broad Institute Genomics Platform"/>
            <consortium name="The Broad Institute Genome Sequencing Center for Infectious Disease"/>
            <person name="Wu L."/>
            <person name="Ma J."/>
        </authorList>
    </citation>
    <scope>NUCLEOTIDE SEQUENCE [LARGE SCALE GENOMIC DNA]</scope>
    <source>
        <strain evidence="14">CCUG 55854</strain>
    </source>
</reference>
<feature type="domain" description="General secretion pathway GspH" evidence="12">
    <location>
        <begin position="48"/>
        <end position="164"/>
    </location>
</feature>
<comment type="caution">
    <text evidence="13">The sequence shown here is derived from an EMBL/GenBank/DDBJ whole genome shotgun (WGS) entry which is preliminary data.</text>
</comment>
<evidence type="ECO:0000256" key="11">
    <source>
        <dbReference type="SAM" id="Phobius"/>
    </source>
</evidence>
<keyword evidence="6 11" id="KW-0812">Transmembrane</keyword>
<comment type="similarity">
    <text evidence="9">Belongs to the GSP H family.</text>
</comment>
<dbReference type="PROSITE" id="PS00409">
    <property type="entry name" value="PROKAR_NTER_METHYL"/>
    <property type="match status" value="1"/>
</dbReference>